<dbReference type="EMBL" id="BARU01044968">
    <property type="protein sequence ID" value="GAH83210.1"/>
    <property type="molecule type" value="Genomic_DNA"/>
</dbReference>
<proteinExistence type="predicted"/>
<protein>
    <submittedName>
        <fullName evidence="1">Uncharacterized protein</fullName>
    </submittedName>
</protein>
<evidence type="ECO:0000313" key="1">
    <source>
        <dbReference type="EMBL" id="GAH83210.1"/>
    </source>
</evidence>
<dbReference type="AlphaFoldDB" id="X1JP32"/>
<reference evidence="1" key="1">
    <citation type="journal article" date="2014" name="Front. Microbiol.">
        <title>High frequency of phylogenetically diverse reductive dehalogenase-homologous genes in deep subseafloor sedimentary metagenomes.</title>
        <authorList>
            <person name="Kawai M."/>
            <person name="Futagami T."/>
            <person name="Toyoda A."/>
            <person name="Takaki Y."/>
            <person name="Nishi S."/>
            <person name="Hori S."/>
            <person name="Arai W."/>
            <person name="Tsubouchi T."/>
            <person name="Morono Y."/>
            <person name="Uchiyama I."/>
            <person name="Ito T."/>
            <person name="Fujiyama A."/>
            <person name="Inagaki F."/>
            <person name="Takami H."/>
        </authorList>
    </citation>
    <scope>NUCLEOTIDE SEQUENCE</scope>
    <source>
        <strain evidence="1">Expedition CK06-06</strain>
    </source>
</reference>
<accession>X1JP32</accession>
<gene>
    <name evidence="1" type="ORF">S03H2_68405</name>
</gene>
<organism evidence="1">
    <name type="scientific">marine sediment metagenome</name>
    <dbReference type="NCBI Taxonomy" id="412755"/>
    <lineage>
        <taxon>unclassified sequences</taxon>
        <taxon>metagenomes</taxon>
        <taxon>ecological metagenomes</taxon>
    </lineage>
</organism>
<name>X1JP32_9ZZZZ</name>
<sequence>MVVSLVNEVNSFEEKIVLSSKSEFISEFARGYFEAEIIEKETQLNEYLNAYNAIREKDSFNRQYIETIIYLLKSEIIGIQKMF</sequence>
<comment type="caution">
    <text evidence="1">The sequence shown here is derived from an EMBL/GenBank/DDBJ whole genome shotgun (WGS) entry which is preliminary data.</text>
</comment>